<gene>
    <name evidence="1" type="ORF">KQX54_020308</name>
</gene>
<evidence type="ECO:0000313" key="1">
    <source>
        <dbReference type="EMBL" id="KAH0555595.1"/>
    </source>
</evidence>
<keyword evidence="2" id="KW-1185">Reference proteome</keyword>
<sequence>MEGNRLSNISPIARSRSFYMPRSLRPVLDNVVPVASSTYFGIRKNKIGSTHFRVHKWYRIALTEYFGCSITSVMIHAEILIFGLEDGSIHMIHIGHYNDILSLGKQNLINATKIQVDTEPIIKLNVLEVDKKPCVVSSTESRIHLINFF</sequence>
<reference evidence="1 2" key="1">
    <citation type="journal article" date="2021" name="J. Hered.">
        <title>A chromosome-level genome assembly of the parasitoid wasp, Cotesia glomerata (Hymenoptera: Braconidae).</title>
        <authorList>
            <person name="Pinto B.J."/>
            <person name="Weis J.J."/>
            <person name="Gamble T."/>
            <person name="Ode P.J."/>
            <person name="Paul R."/>
            <person name="Zaspel J.M."/>
        </authorList>
    </citation>
    <scope>NUCLEOTIDE SEQUENCE [LARGE SCALE GENOMIC DNA]</scope>
    <source>
        <strain evidence="1">CgM1</strain>
    </source>
</reference>
<organism evidence="1 2">
    <name type="scientific">Cotesia glomerata</name>
    <name type="common">Lepidopteran parasitic wasp</name>
    <name type="synonym">Apanteles glomeratus</name>
    <dbReference type="NCBI Taxonomy" id="32391"/>
    <lineage>
        <taxon>Eukaryota</taxon>
        <taxon>Metazoa</taxon>
        <taxon>Ecdysozoa</taxon>
        <taxon>Arthropoda</taxon>
        <taxon>Hexapoda</taxon>
        <taxon>Insecta</taxon>
        <taxon>Pterygota</taxon>
        <taxon>Neoptera</taxon>
        <taxon>Endopterygota</taxon>
        <taxon>Hymenoptera</taxon>
        <taxon>Apocrita</taxon>
        <taxon>Ichneumonoidea</taxon>
        <taxon>Braconidae</taxon>
        <taxon>Microgastrinae</taxon>
        <taxon>Cotesia</taxon>
    </lineage>
</organism>
<dbReference type="AlphaFoldDB" id="A0AAV7ITR2"/>
<evidence type="ECO:0000313" key="2">
    <source>
        <dbReference type="Proteomes" id="UP000826195"/>
    </source>
</evidence>
<accession>A0AAV7ITR2</accession>
<dbReference type="Proteomes" id="UP000826195">
    <property type="component" value="Unassembled WGS sequence"/>
</dbReference>
<name>A0AAV7ITR2_COTGL</name>
<protein>
    <submittedName>
        <fullName evidence="1">Uncharacterized protein</fullName>
    </submittedName>
</protein>
<proteinExistence type="predicted"/>
<dbReference type="EMBL" id="JAHXZJ010001119">
    <property type="protein sequence ID" value="KAH0555595.1"/>
    <property type="molecule type" value="Genomic_DNA"/>
</dbReference>
<comment type="caution">
    <text evidence="1">The sequence shown here is derived from an EMBL/GenBank/DDBJ whole genome shotgun (WGS) entry which is preliminary data.</text>
</comment>